<keyword evidence="6 9" id="KW-0472">Membrane</keyword>
<feature type="transmembrane region" description="Helical" evidence="9">
    <location>
        <begin position="375"/>
        <end position="400"/>
    </location>
</feature>
<evidence type="ECO:0000256" key="9">
    <source>
        <dbReference type="SAM" id="Phobius"/>
    </source>
</evidence>
<dbReference type="InterPro" id="IPR020846">
    <property type="entry name" value="MFS_dom"/>
</dbReference>
<evidence type="ECO:0000313" key="11">
    <source>
        <dbReference type="EMBL" id="GBE83371.1"/>
    </source>
</evidence>
<keyword evidence="3 8" id="KW-0813">Transport</keyword>
<feature type="domain" description="Major facilitator superfamily (MFS) profile" evidence="10">
    <location>
        <begin position="20"/>
        <end position="465"/>
    </location>
</feature>
<dbReference type="PRINTS" id="PR00171">
    <property type="entry name" value="SUGRTRNSPORT"/>
</dbReference>
<evidence type="ECO:0000259" key="10">
    <source>
        <dbReference type="PROSITE" id="PS50850"/>
    </source>
</evidence>
<dbReference type="Proteomes" id="UP000287166">
    <property type="component" value="Unassembled WGS sequence"/>
</dbReference>
<dbReference type="PANTHER" id="PTHR48022:SF28">
    <property type="entry name" value="MAJOR FACILITATOR SUPERFAMILY (MFS) PROFILE DOMAIN-CONTAINING PROTEIN-RELATED"/>
    <property type="match status" value="1"/>
</dbReference>
<feature type="transmembrane region" description="Helical" evidence="9">
    <location>
        <begin position="412"/>
        <end position="431"/>
    </location>
</feature>
<dbReference type="InterPro" id="IPR005828">
    <property type="entry name" value="MFS_sugar_transport-like"/>
</dbReference>
<comment type="subcellular location">
    <subcellularLocation>
        <location evidence="1">Membrane</location>
        <topology evidence="1">Multi-pass membrane protein</topology>
    </subcellularLocation>
</comment>
<keyword evidence="12" id="KW-1185">Reference proteome</keyword>
<sequence length="528" mass="58036">MRSFLIGSPSLSGRALSRLISLACSVAFILFGYEQGVMGGIITGPAFTQQFPSINTTTGNGNTQLQGFTVAIYNIGCWAGSLLTMVVGERLGRKKTIIVGATVLAIGTVIQCSSYSLAQLLVGRIITGTGNGIITSTIPVWHAELCKAESRGKFVTVELSTNVGGVAVAYWVDYGMGYVNSGAQWRFPIALQVFFALSTVSLVTFLPETPRWLLSHGMDAEAKDILTRLHVEENASAAERERLEIVAAIAQEREAQERLGGKGSISTIFTNGEQRFFYRTMLSVWAMIMQQLTGINLITYYAPYIFIKSVRFSQRLSALMSGFLSLFYWLSTLPPIFMIDRVGRRPLLLIGLIGMACSMFVLAGTTSVVSFAPGVVATVALFAYDFFFGIGWIPGPWLLASEYAPLTIRSQSAALATSATWIFTFLVAEITPVAIDNIRWKTYIIFGVFNVVFFPIVYYFYPETKGKTLEQIDLLFSGPKVLIDISQAELLEMQGKHIEMAVKARKVDVDEYDAEKMSTTHYIEGAKV</sequence>
<feature type="transmembrane region" description="Helical" evidence="9">
    <location>
        <begin position="318"/>
        <end position="339"/>
    </location>
</feature>
<accession>A0A401GMA6</accession>
<feature type="transmembrane region" description="Helical" evidence="9">
    <location>
        <begin position="443"/>
        <end position="461"/>
    </location>
</feature>
<dbReference type="PROSITE" id="PS50850">
    <property type="entry name" value="MFS"/>
    <property type="match status" value="1"/>
</dbReference>
<comment type="catalytic activity">
    <reaction evidence="7">
        <text>myo-inositol(out) + H(+)(out) = myo-inositol(in) + H(+)(in)</text>
        <dbReference type="Rhea" id="RHEA:60364"/>
        <dbReference type="ChEBI" id="CHEBI:15378"/>
        <dbReference type="ChEBI" id="CHEBI:17268"/>
    </reaction>
</comment>
<feature type="transmembrane region" description="Helical" evidence="9">
    <location>
        <begin position="97"/>
        <end position="118"/>
    </location>
</feature>
<gene>
    <name evidence="11" type="ORF">SCP_0504190</name>
</gene>
<dbReference type="GO" id="GO:0005351">
    <property type="term" value="F:carbohydrate:proton symporter activity"/>
    <property type="evidence" value="ECO:0007669"/>
    <property type="project" value="TreeGrafter"/>
</dbReference>
<evidence type="ECO:0000256" key="8">
    <source>
        <dbReference type="RuleBase" id="RU003346"/>
    </source>
</evidence>
<keyword evidence="4 9" id="KW-0812">Transmembrane</keyword>
<evidence type="ECO:0000256" key="4">
    <source>
        <dbReference type="ARBA" id="ARBA00022692"/>
    </source>
</evidence>
<evidence type="ECO:0000256" key="1">
    <source>
        <dbReference type="ARBA" id="ARBA00004141"/>
    </source>
</evidence>
<name>A0A401GMA6_9APHY</name>
<evidence type="ECO:0000256" key="6">
    <source>
        <dbReference type="ARBA" id="ARBA00023136"/>
    </source>
</evidence>
<evidence type="ECO:0000256" key="2">
    <source>
        <dbReference type="ARBA" id="ARBA00010992"/>
    </source>
</evidence>
<keyword evidence="11" id="KW-0762">Sugar transport</keyword>
<evidence type="ECO:0000256" key="7">
    <source>
        <dbReference type="ARBA" id="ARBA00049119"/>
    </source>
</evidence>
<dbReference type="InterPro" id="IPR036259">
    <property type="entry name" value="MFS_trans_sf"/>
</dbReference>
<dbReference type="NCBIfam" id="TIGR00879">
    <property type="entry name" value="SP"/>
    <property type="match status" value="1"/>
</dbReference>
<evidence type="ECO:0000313" key="12">
    <source>
        <dbReference type="Proteomes" id="UP000287166"/>
    </source>
</evidence>
<reference evidence="11 12" key="1">
    <citation type="journal article" date="2018" name="Sci. Rep.">
        <title>Genome sequence of the cauliflower mushroom Sparassis crispa (Hanabiratake) and its association with beneficial usage.</title>
        <authorList>
            <person name="Kiyama R."/>
            <person name="Furutani Y."/>
            <person name="Kawaguchi K."/>
            <person name="Nakanishi T."/>
        </authorList>
    </citation>
    <scope>NUCLEOTIDE SEQUENCE [LARGE SCALE GENOMIC DNA]</scope>
</reference>
<evidence type="ECO:0000256" key="3">
    <source>
        <dbReference type="ARBA" id="ARBA00022448"/>
    </source>
</evidence>
<dbReference type="InterPro" id="IPR003663">
    <property type="entry name" value="Sugar/inositol_transpt"/>
</dbReference>
<dbReference type="OrthoDB" id="2544694at2759"/>
<dbReference type="SUPFAM" id="SSF103473">
    <property type="entry name" value="MFS general substrate transporter"/>
    <property type="match status" value="1"/>
</dbReference>
<keyword evidence="5 9" id="KW-1133">Transmembrane helix</keyword>
<dbReference type="STRING" id="139825.A0A401GMA6"/>
<feature type="transmembrane region" description="Helical" evidence="9">
    <location>
        <begin position="284"/>
        <end position="306"/>
    </location>
</feature>
<evidence type="ECO:0000256" key="5">
    <source>
        <dbReference type="ARBA" id="ARBA00022989"/>
    </source>
</evidence>
<dbReference type="InParanoid" id="A0A401GMA6"/>
<dbReference type="InterPro" id="IPR050360">
    <property type="entry name" value="MFS_Sugar_Transporters"/>
</dbReference>
<comment type="caution">
    <text evidence="11">The sequence shown here is derived from an EMBL/GenBank/DDBJ whole genome shotgun (WGS) entry which is preliminary data.</text>
</comment>
<dbReference type="AlphaFoldDB" id="A0A401GMA6"/>
<dbReference type="RefSeq" id="XP_027614284.1">
    <property type="nucleotide sequence ID" value="XM_027758483.1"/>
</dbReference>
<organism evidence="11 12">
    <name type="scientific">Sparassis crispa</name>
    <dbReference type="NCBI Taxonomy" id="139825"/>
    <lineage>
        <taxon>Eukaryota</taxon>
        <taxon>Fungi</taxon>
        <taxon>Dikarya</taxon>
        <taxon>Basidiomycota</taxon>
        <taxon>Agaricomycotina</taxon>
        <taxon>Agaricomycetes</taxon>
        <taxon>Polyporales</taxon>
        <taxon>Sparassidaceae</taxon>
        <taxon>Sparassis</taxon>
    </lineage>
</organism>
<dbReference type="EMBL" id="BFAD01000005">
    <property type="protein sequence ID" value="GBE83371.1"/>
    <property type="molecule type" value="Genomic_DNA"/>
</dbReference>
<dbReference type="GO" id="GO:0016020">
    <property type="term" value="C:membrane"/>
    <property type="evidence" value="ECO:0007669"/>
    <property type="project" value="UniProtKB-SubCell"/>
</dbReference>
<feature type="transmembrane region" description="Helical" evidence="9">
    <location>
        <begin position="64"/>
        <end position="85"/>
    </location>
</feature>
<feature type="transmembrane region" description="Helical" evidence="9">
    <location>
        <begin position="346"/>
        <end position="369"/>
    </location>
</feature>
<dbReference type="PANTHER" id="PTHR48022">
    <property type="entry name" value="PLASTIDIC GLUCOSE TRANSPORTER 4"/>
    <property type="match status" value="1"/>
</dbReference>
<feature type="transmembrane region" description="Helical" evidence="9">
    <location>
        <begin position="185"/>
        <end position="206"/>
    </location>
</feature>
<protein>
    <submittedName>
        <fullName evidence="11">Sugar transporter STL1</fullName>
    </submittedName>
</protein>
<comment type="similarity">
    <text evidence="2 8">Belongs to the major facilitator superfamily. Sugar transporter (TC 2.A.1.1) family.</text>
</comment>
<dbReference type="Gene3D" id="1.20.1250.20">
    <property type="entry name" value="MFS general substrate transporter like domains"/>
    <property type="match status" value="1"/>
</dbReference>
<dbReference type="Pfam" id="PF00083">
    <property type="entry name" value="Sugar_tr"/>
    <property type="match status" value="1"/>
</dbReference>
<proteinExistence type="inferred from homology"/>
<dbReference type="GeneID" id="38780288"/>
<dbReference type="FunFam" id="1.20.1250.20:FF:000061">
    <property type="entry name" value="MFS sugar transporter"/>
    <property type="match status" value="1"/>
</dbReference>